<keyword evidence="7 9" id="KW-0472">Membrane</keyword>
<evidence type="ECO:0000256" key="6">
    <source>
        <dbReference type="ARBA" id="ARBA00022989"/>
    </source>
</evidence>
<dbReference type="FunFam" id="3.90.550.10:FF:000079">
    <property type="entry name" value="Probable glycosyl transferase"/>
    <property type="match status" value="1"/>
</dbReference>
<evidence type="ECO:0000256" key="4">
    <source>
        <dbReference type="ARBA" id="ARBA00022679"/>
    </source>
</evidence>
<keyword evidence="6 9" id="KW-1133">Transmembrane helix</keyword>
<dbReference type="Pfam" id="PF00535">
    <property type="entry name" value="Glycos_transf_2"/>
    <property type="match status" value="1"/>
</dbReference>
<dbReference type="PANTHER" id="PTHR48090">
    <property type="entry name" value="UNDECAPRENYL-PHOSPHATE 4-DEOXY-4-FORMAMIDO-L-ARABINOSE TRANSFERASE-RELATED"/>
    <property type="match status" value="1"/>
</dbReference>
<evidence type="ECO:0000259" key="10">
    <source>
        <dbReference type="Pfam" id="PF00535"/>
    </source>
</evidence>
<evidence type="ECO:0000313" key="12">
    <source>
        <dbReference type="Proteomes" id="UP000266426"/>
    </source>
</evidence>
<feature type="domain" description="Glycosyltransferase 2-like" evidence="10">
    <location>
        <begin position="9"/>
        <end position="170"/>
    </location>
</feature>
<name>A0A3A4R3B4_9BACT</name>
<protein>
    <submittedName>
        <fullName evidence="11">Glycosyltransferase</fullName>
    </submittedName>
</protein>
<evidence type="ECO:0000256" key="5">
    <source>
        <dbReference type="ARBA" id="ARBA00022692"/>
    </source>
</evidence>
<keyword evidence="4 11" id="KW-0808">Transferase</keyword>
<sequence>MDAQKKLISVIIPAYNEEDVLDQLIERLIKALESWEDDNEILFVDDGSRDRTWEIIKKYNKKYKNIKGIKFSRNFGHQAAVTAGLNYVKGDAALVIDADLQDPPELLLEFINKWKEGYDVIYAVRKKRKESLFKKISYFLFYRLLQKLSEIKIPLDSGDFCLMDRKVIDKLNELPEKRRFIRGLRAWVGFKQTKLEYERPARVGGEPKYSIIKLIELALNGLLSFSSLPLRFASIMGLIFAGTSFFGFIFFLVYRIFDLTLFGYKITQTAGITTILLTVLFLGGIQLITIGIIGEYVGRIFEEIKGRPTYILGDTLGI</sequence>
<evidence type="ECO:0000256" key="9">
    <source>
        <dbReference type="SAM" id="Phobius"/>
    </source>
</evidence>
<dbReference type="InterPro" id="IPR001173">
    <property type="entry name" value="Glyco_trans_2-like"/>
</dbReference>
<comment type="caution">
    <text evidence="11">The sequence shown here is derived from an EMBL/GenBank/DDBJ whole genome shotgun (WGS) entry which is preliminary data.</text>
</comment>
<feature type="transmembrane region" description="Helical" evidence="9">
    <location>
        <begin position="232"/>
        <end position="257"/>
    </location>
</feature>
<keyword evidence="2" id="KW-1003">Cell membrane</keyword>
<dbReference type="SUPFAM" id="SSF53448">
    <property type="entry name" value="Nucleotide-diphospho-sugar transferases"/>
    <property type="match status" value="1"/>
</dbReference>
<gene>
    <name evidence="11" type="ORF">C4541_03780</name>
</gene>
<dbReference type="GO" id="GO:0016757">
    <property type="term" value="F:glycosyltransferase activity"/>
    <property type="evidence" value="ECO:0007669"/>
    <property type="project" value="UniProtKB-KW"/>
</dbReference>
<evidence type="ECO:0000256" key="1">
    <source>
        <dbReference type="ARBA" id="ARBA00004651"/>
    </source>
</evidence>
<dbReference type="PANTHER" id="PTHR48090:SF1">
    <property type="entry name" value="PROPHAGE BACTOPRENOL GLUCOSYL TRANSFERASE HOMOLOG"/>
    <property type="match status" value="1"/>
</dbReference>
<keyword evidence="5 9" id="KW-0812">Transmembrane</keyword>
<dbReference type="InterPro" id="IPR050256">
    <property type="entry name" value="Glycosyltransferase_2"/>
</dbReference>
<dbReference type="Gene3D" id="3.90.550.10">
    <property type="entry name" value="Spore Coat Polysaccharide Biosynthesis Protein SpsA, Chain A"/>
    <property type="match status" value="1"/>
</dbReference>
<dbReference type="AlphaFoldDB" id="A0A3A4R3B4"/>
<dbReference type="GO" id="GO:0005886">
    <property type="term" value="C:plasma membrane"/>
    <property type="evidence" value="ECO:0007669"/>
    <property type="project" value="UniProtKB-SubCell"/>
</dbReference>
<proteinExistence type="inferred from homology"/>
<dbReference type="Proteomes" id="UP000266426">
    <property type="component" value="Unassembled WGS sequence"/>
</dbReference>
<dbReference type="InterPro" id="IPR029044">
    <property type="entry name" value="Nucleotide-diphossugar_trans"/>
</dbReference>
<evidence type="ECO:0000256" key="3">
    <source>
        <dbReference type="ARBA" id="ARBA00022676"/>
    </source>
</evidence>
<comment type="subcellular location">
    <subcellularLocation>
        <location evidence="1">Cell membrane</location>
        <topology evidence="1">Multi-pass membrane protein</topology>
    </subcellularLocation>
</comment>
<evidence type="ECO:0000256" key="7">
    <source>
        <dbReference type="ARBA" id="ARBA00023136"/>
    </source>
</evidence>
<reference evidence="11 12" key="1">
    <citation type="journal article" date="2017" name="ISME J.">
        <title>Energy and carbon metabolisms in a deep terrestrial subsurface fluid microbial community.</title>
        <authorList>
            <person name="Momper L."/>
            <person name="Jungbluth S.P."/>
            <person name="Lee M.D."/>
            <person name="Amend J.P."/>
        </authorList>
    </citation>
    <scope>NUCLEOTIDE SEQUENCE [LARGE SCALE GENOMIC DNA]</scope>
    <source>
        <strain evidence="11">SURF_26</strain>
    </source>
</reference>
<evidence type="ECO:0000256" key="2">
    <source>
        <dbReference type="ARBA" id="ARBA00022475"/>
    </source>
</evidence>
<accession>A0A3A4R3B4</accession>
<dbReference type="EMBL" id="QZJZ01000026">
    <property type="protein sequence ID" value="RJP60590.1"/>
    <property type="molecule type" value="Genomic_DNA"/>
</dbReference>
<evidence type="ECO:0000313" key="11">
    <source>
        <dbReference type="EMBL" id="RJP60590.1"/>
    </source>
</evidence>
<comment type="similarity">
    <text evidence="8">Belongs to the glycosyltransferase 2 family. GtrB subfamily.</text>
</comment>
<feature type="transmembrane region" description="Helical" evidence="9">
    <location>
        <begin position="269"/>
        <end position="297"/>
    </location>
</feature>
<evidence type="ECO:0000256" key="8">
    <source>
        <dbReference type="ARBA" id="ARBA00038152"/>
    </source>
</evidence>
<keyword evidence="3" id="KW-0328">Glycosyltransferase</keyword>
<organism evidence="11 12">
    <name type="scientific">Candidatus Auribacter fodinae</name>
    <dbReference type="NCBI Taxonomy" id="2093366"/>
    <lineage>
        <taxon>Bacteria</taxon>
        <taxon>Pseudomonadati</taxon>
        <taxon>Candidatus Auribacterota</taxon>
        <taxon>Candidatus Auribacteria</taxon>
        <taxon>Candidatus Auribacterales</taxon>
        <taxon>Candidatus Auribacteraceae</taxon>
        <taxon>Candidatus Auribacter</taxon>
    </lineage>
</organism>
<dbReference type="CDD" id="cd04187">
    <property type="entry name" value="DPM1_like_bac"/>
    <property type="match status" value="1"/>
</dbReference>